<keyword evidence="4 5" id="KW-0234">DNA repair</keyword>
<evidence type="ECO:0000256" key="2">
    <source>
        <dbReference type="ARBA" id="ARBA00021975"/>
    </source>
</evidence>
<dbReference type="Pfam" id="PF01119">
    <property type="entry name" value="DNA_mis_repair"/>
    <property type="match status" value="1"/>
</dbReference>
<evidence type="ECO:0000313" key="10">
    <source>
        <dbReference type="Proteomes" id="UP000241426"/>
    </source>
</evidence>
<feature type="domain" description="DNA mismatch repair protein S5" evidence="8">
    <location>
        <begin position="212"/>
        <end position="330"/>
    </location>
</feature>
<dbReference type="GO" id="GO:0032300">
    <property type="term" value="C:mismatch repair complex"/>
    <property type="evidence" value="ECO:0007669"/>
    <property type="project" value="InterPro"/>
</dbReference>
<dbReference type="InterPro" id="IPR013507">
    <property type="entry name" value="DNA_mismatch_S5_2-like"/>
</dbReference>
<dbReference type="EMBL" id="PYNF01000031">
    <property type="protein sequence ID" value="PSU93114.1"/>
    <property type="molecule type" value="Genomic_DNA"/>
</dbReference>
<dbReference type="Proteomes" id="UP000241426">
    <property type="component" value="Unassembled WGS sequence"/>
</dbReference>
<dbReference type="SMART" id="SM01340">
    <property type="entry name" value="DNA_mis_repair"/>
    <property type="match status" value="1"/>
</dbReference>
<name>A0A2T3KC62_9GAMM</name>
<dbReference type="Pfam" id="PF13589">
    <property type="entry name" value="HATPase_c_3"/>
    <property type="match status" value="1"/>
</dbReference>
<dbReference type="NCBIfam" id="NF000948">
    <property type="entry name" value="PRK00095.1-1"/>
    <property type="match status" value="1"/>
</dbReference>
<dbReference type="InterPro" id="IPR020568">
    <property type="entry name" value="Ribosomal_Su5_D2-typ_SF"/>
</dbReference>
<dbReference type="Gene3D" id="3.30.565.10">
    <property type="entry name" value="Histidine kinase-like ATPase, C-terminal domain"/>
    <property type="match status" value="1"/>
</dbReference>
<sequence>MPIQILPARLANQIAAGEVVERPASVVKELVENSIDAGATRIDIDIEKGGSRLIRIRDNGKGIAKDELGLALSRHATSKIASLDDLEAIVSLGFRGEALASISSVSRLTLTSRTEDQAEAWSAYAEGRDMEVQLKPAAHPVGTTLEVLDLFFNTPARRKFLRTEKTEFTHIDELIKRIALSRFDVAITLRHNGKLVRQYRIADNPLQQERRLAAACGPSFLQHALVVELAHGDLKLSGWICSPQGARSQNDIQYCYVNGRMMKDKLINHAIRQAYEASLRSEQYAAYVLYIEVDPHQVDVNVHPAKHEVRFHQARLVHDFIYQALQSALQQGASVDDVQQYQAPVRASAHAHPEVTTDPIDRVSHTIAAMPDYPNKAPSESWLVTRDSSVSTPALDTESEPVANDNKNLLVNSVSKDGQQSYSQKSSPKLSPQSAARERQQGSATTQYANASPRHYGEPGPTAAELKVYQQLITTDNSGTKIAKAPLNEHAAQIAEPRREWPLAKQPVAIKPIKHRSGNDAGLGKALVVVDEQFLLLSQQHDMMLLHLPIAEQLRYVGQLQLAKTEGLKPQPLLIPLAVPIEAELIQCAEQHGQLLKQLGIQLKSKGRNSLIILSVCMPLRQQNLQQLIPNLLIYLHSVSDDPDAQGWDNLLFWLAKQCYVPVTSYTLAQAIQLITELEQLWGEQLMTFKTQLVRPVDMQAAIEAFK</sequence>
<dbReference type="SUPFAM" id="SSF55874">
    <property type="entry name" value="ATPase domain of HSP90 chaperone/DNA topoisomerase II/histidine kinase"/>
    <property type="match status" value="1"/>
</dbReference>
<feature type="domain" description="MutL C-terminal dimerisation" evidence="7">
    <location>
        <begin position="526"/>
        <end position="667"/>
    </location>
</feature>
<keyword evidence="9" id="KW-0255">Endonuclease</keyword>
<dbReference type="SMART" id="SM00853">
    <property type="entry name" value="MutL_C"/>
    <property type="match status" value="1"/>
</dbReference>
<dbReference type="InterPro" id="IPR042121">
    <property type="entry name" value="MutL_C_regsub"/>
</dbReference>
<dbReference type="InterPro" id="IPR042120">
    <property type="entry name" value="MutL_C_dimsub"/>
</dbReference>
<dbReference type="SUPFAM" id="SSF54211">
    <property type="entry name" value="Ribosomal protein S5 domain 2-like"/>
    <property type="match status" value="1"/>
</dbReference>
<protein>
    <recommendedName>
        <fullName evidence="2 5">DNA mismatch repair protein MutL</fullName>
    </recommendedName>
</protein>
<accession>A0A2T3KC62</accession>
<dbReference type="GO" id="GO:0004519">
    <property type="term" value="F:endonuclease activity"/>
    <property type="evidence" value="ECO:0007669"/>
    <property type="project" value="UniProtKB-KW"/>
</dbReference>
<dbReference type="PROSITE" id="PS00058">
    <property type="entry name" value="DNA_MISMATCH_REPAIR_1"/>
    <property type="match status" value="1"/>
</dbReference>
<dbReference type="GO" id="GO:0005524">
    <property type="term" value="F:ATP binding"/>
    <property type="evidence" value="ECO:0007669"/>
    <property type="project" value="InterPro"/>
</dbReference>
<evidence type="ECO:0000256" key="4">
    <source>
        <dbReference type="ARBA" id="ARBA00023204"/>
    </source>
</evidence>
<dbReference type="InterPro" id="IPR002099">
    <property type="entry name" value="MutL/Mlh/PMS"/>
</dbReference>
<evidence type="ECO:0000256" key="5">
    <source>
        <dbReference type="HAMAP-Rule" id="MF_00149"/>
    </source>
</evidence>
<keyword evidence="9" id="KW-0540">Nuclease</keyword>
<dbReference type="InterPro" id="IPR036890">
    <property type="entry name" value="HATPase_C_sf"/>
</dbReference>
<dbReference type="CDD" id="cd03482">
    <property type="entry name" value="MutL_Trans_MutL"/>
    <property type="match status" value="1"/>
</dbReference>
<evidence type="ECO:0000259" key="8">
    <source>
        <dbReference type="SMART" id="SM01340"/>
    </source>
</evidence>
<dbReference type="GO" id="GO:0006298">
    <property type="term" value="P:mismatch repair"/>
    <property type="evidence" value="ECO:0007669"/>
    <property type="project" value="UniProtKB-UniRule"/>
</dbReference>
<dbReference type="InterPro" id="IPR020667">
    <property type="entry name" value="DNA_mismatch_repair_MutL"/>
</dbReference>
<evidence type="ECO:0000256" key="6">
    <source>
        <dbReference type="SAM" id="MobiDB-lite"/>
    </source>
</evidence>
<dbReference type="PANTHER" id="PTHR10073:SF12">
    <property type="entry name" value="DNA MISMATCH REPAIR PROTEIN MLH1"/>
    <property type="match status" value="1"/>
</dbReference>
<dbReference type="AlphaFoldDB" id="A0A2T3KC62"/>
<comment type="caution">
    <text evidence="9">The sequence shown here is derived from an EMBL/GenBank/DDBJ whole genome shotgun (WGS) entry which is preliminary data.</text>
</comment>
<dbReference type="FunFam" id="3.30.565.10:FF:000003">
    <property type="entry name" value="DNA mismatch repair endonuclease MutL"/>
    <property type="match status" value="1"/>
</dbReference>
<keyword evidence="3 5" id="KW-0227">DNA damage</keyword>
<dbReference type="HAMAP" id="MF_00149">
    <property type="entry name" value="DNA_mis_repair"/>
    <property type="match status" value="1"/>
</dbReference>
<dbReference type="Gene3D" id="3.30.1540.20">
    <property type="entry name" value="MutL, C-terminal domain, dimerisation subdomain"/>
    <property type="match status" value="1"/>
</dbReference>
<dbReference type="InterPro" id="IPR038973">
    <property type="entry name" value="MutL/Mlh/Pms-like"/>
</dbReference>
<evidence type="ECO:0000256" key="3">
    <source>
        <dbReference type="ARBA" id="ARBA00022763"/>
    </source>
</evidence>
<dbReference type="InterPro" id="IPR014721">
    <property type="entry name" value="Ribsml_uS5_D2-typ_fold_subgr"/>
</dbReference>
<feature type="compositionally biased region" description="Low complexity" evidence="6">
    <location>
        <begin position="419"/>
        <end position="434"/>
    </location>
</feature>
<comment type="function">
    <text evidence="5">This protein is involved in the repair of mismatches in DNA. It is required for dam-dependent methyl-directed DNA mismatch repair. May act as a 'molecular matchmaker', a protein that promotes the formation of a stable complex between two or more DNA-binding proteins in an ATP-dependent manner without itself being part of a final effector complex.</text>
</comment>
<dbReference type="Gene3D" id="3.30.1370.100">
    <property type="entry name" value="MutL, C-terminal domain, regulatory subdomain"/>
    <property type="match status" value="1"/>
</dbReference>
<dbReference type="NCBIfam" id="TIGR00585">
    <property type="entry name" value="mutl"/>
    <property type="match status" value="1"/>
</dbReference>
<feature type="compositionally biased region" description="Polar residues" evidence="6">
    <location>
        <begin position="405"/>
        <end position="418"/>
    </location>
</feature>
<dbReference type="SUPFAM" id="SSF118116">
    <property type="entry name" value="DNA mismatch repair protein MutL"/>
    <property type="match status" value="1"/>
</dbReference>
<feature type="compositionally biased region" description="Polar residues" evidence="6">
    <location>
        <begin position="441"/>
        <end position="450"/>
    </location>
</feature>
<dbReference type="GO" id="GO:0030983">
    <property type="term" value="F:mismatched DNA binding"/>
    <property type="evidence" value="ECO:0007669"/>
    <property type="project" value="InterPro"/>
</dbReference>
<gene>
    <name evidence="5" type="primary">mutL</name>
    <name evidence="9" type="ORF">C9J27_21655</name>
</gene>
<dbReference type="PANTHER" id="PTHR10073">
    <property type="entry name" value="DNA MISMATCH REPAIR PROTEIN MLH, PMS, MUTL"/>
    <property type="match status" value="1"/>
</dbReference>
<dbReference type="InterPro" id="IPR014790">
    <property type="entry name" value="MutL_C"/>
</dbReference>
<feature type="region of interest" description="Disordered" evidence="6">
    <location>
        <begin position="370"/>
        <end position="460"/>
    </location>
</feature>
<dbReference type="Pfam" id="PF08676">
    <property type="entry name" value="MutL_C"/>
    <property type="match status" value="1"/>
</dbReference>
<evidence type="ECO:0000313" key="9">
    <source>
        <dbReference type="EMBL" id="PSU93114.1"/>
    </source>
</evidence>
<keyword evidence="9" id="KW-0378">Hydrolase</keyword>
<proteinExistence type="inferred from homology"/>
<dbReference type="FunFam" id="3.30.230.10:FF:000013">
    <property type="entry name" value="DNA mismatch repair endonuclease MutL"/>
    <property type="match status" value="1"/>
</dbReference>
<evidence type="ECO:0000259" key="7">
    <source>
        <dbReference type="SMART" id="SM00853"/>
    </source>
</evidence>
<reference evidence="9 10" key="1">
    <citation type="submission" date="2018-01" db="EMBL/GenBank/DDBJ databases">
        <title>Whole genome sequencing of Histamine producing bacteria.</title>
        <authorList>
            <person name="Butler K."/>
        </authorList>
    </citation>
    <scope>NUCLEOTIDE SEQUENCE [LARGE SCALE GENOMIC DNA]</scope>
    <source>
        <strain evidence="9 10">FS-7.2</strain>
    </source>
</reference>
<dbReference type="InterPro" id="IPR037198">
    <property type="entry name" value="MutL_C_sf"/>
</dbReference>
<dbReference type="InterPro" id="IPR014762">
    <property type="entry name" value="DNA_mismatch_repair_CS"/>
</dbReference>
<comment type="similarity">
    <text evidence="1 5">Belongs to the DNA mismatch repair MutL/HexB family.</text>
</comment>
<dbReference type="Gene3D" id="3.30.230.10">
    <property type="match status" value="1"/>
</dbReference>
<organism evidence="9 10">
    <name type="scientific">Photobacterium kishitanii</name>
    <dbReference type="NCBI Taxonomy" id="318456"/>
    <lineage>
        <taxon>Bacteria</taxon>
        <taxon>Pseudomonadati</taxon>
        <taxon>Pseudomonadota</taxon>
        <taxon>Gammaproteobacteria</taxon>
        <taxon>Vibrionales</taxon>
        <taxon>Vibrionaceae</taxon>
        <taxon>Photobacterium</taxon>
    </lineage>
</organism>
<dbReference type="GO" id="GO:0140664">
    <property type="term" value="F:ATP-dependent DNA damage sensor activity"/>
    <property type="evidence" value="ECO:0007669"/>
    <property type="project" value="InterPro"/>
</dbReference>
<dbReference type="RefSeq" id="WP_107290042.1">
    <property type="nucleotide sequence ID" value="NZ_PYNF01000031.1"/>
</dbReference>
<evidence type="ECO:0000256" key="1">
    <source>
        <dbReference type="ARBA" id="ARBA00006082"/>
    </source>
</evidence>
<dbReference type="GO" id="GO:0016887">
    <property type="term" value="F:ATP hydrolysis activity"/>
    <property type="evidence" value="ECO:0007669"/>
    <property type="project" value="InterPro"/>
</dbReference>
<dbReference type="CDD" id="cd16926">
    <property type="entry name" value="HATPase_MutL-MLH-PMS-like"/>
    <property type="match status" value="1"/>
</dbReference>